<evidence type="ECO:0000256" key="19">
    <source>
        <dbReference type="PIRSR" id="PIRSR641708-2"/>
    </source>
</evidence>
<feature type="compositionally biased region" description="Polar residues" evidence="20">
    <location>
        <begin position="400"/>
        <end position="432"/>
    </location>
</feature>
<dbReference type="GO" id="GO:0160147">
    <property type="term" value="F:tRNA pseudouridine(38-40) synthase activity"/>
    <property type="evidence" value="ECO:0007669"/>
    <property type="project" value="UniProtKB-EC"/>
</dbReference>
<evidence type="ECO:0000256" key="10">
    <source>
        <dbReference type="ARBA" id="ARBA00053709"/>
    </source>
</evidence>
<dbReference type="AlphaFoldDB" id="A0AAV4PC92"/>
<evidence type="ECO:0000313" key="22">
    <source>
        <dbReference type="EMBL" id="GIX94215.1"/>
    </source>
</evidence>
<evidence type="ECO:0000256" key="14">
    <source>
        <dbReference type="ARBA" id="ARBA00075153"/>
    </source>
</evidence>
<comment type="similarity">
    <text evidence="3">Belongs to the tRNA pseudouridine synthase TruA family.</text>
</comment>
<dbReference type="GO" id="GO:0005634">
    <property type="term" value="C:nucleus"/>
    <property type="evidence" value="ECO:0007669"/>
    <property type="project" value="UniProtKB-SubCell"/>
</dbReference>
<feature type="binding site" evidence="19">
    <location>
        <position position="195"/>
    </location>
    <ligand>
        <name>substrate</name>
    </ligand>
</feature>
<evidence type="ECO:0000256" key="4">
    <source>
        <dbReference type="ARBA" id="ARBA00022664"/>
    </source>
</evidence>
<comment type="subcellular location">
    <subcellularLocation>
        <location evidence="2">Nucleus</location>
    </subcellularLocation>
</comment>
<evidence type="ECO:0000256" key="5">
    <source>
        <dbReference type="ARBA" id="ARBA00022694"/>
    </source>
</evidence>
<evidence type="ECO:0000256" key="16">
    <source>
        <dbReference type="ARBA" id="ARBA00080849"/>
    </source>
</evidence>
<dbReference type="InterPro" id="IPR020094">
    <property type="entry name" value="TruA/RsuA/RluB/E/F_N"/>
</dbReference>
<evidence type="ECO:0000256" key="7">
    <source>
        <dbReference type="ARBA" id="ARBA00023242"/>
    </source>
</evidence>
<keyword evidence="4" id="KW-0507">mRNA processing</keyword>
<evidence type="ECO:0000256" key="17">
    <source>
        <dbReference type="ARBA" id="ARBA00081344"/>
    </source>
</evidence>
<feature type="compositionally biased region" description="Polar residues" evidence="20">
    <location>
        <begin position="461"/>
        <end position="482"/>
    </location>
</feature>
<sequence>MLRQILSVLIAHPLTSYSNSVKVSLRMSSEIVNSSKRKPEESECNDSEAKKIKSENEQFVENIIQRAAEETNRVRKPRKAVLLLCYLGKEFYGMQRNTNVSTVEEELFKALLKSKIILQSEFDYPRTMNFQRAARTDKGVSAVRNIVSLKLPVNEICTEFPEKVNQHLPPEIRVVAVKRVIQRFDAKIACDARTYSYMIPTFAFASKDEETSEAYRITERIQEVNEFLKNYIGTRDFYNFTSGRAAGDPSCKRYIMSCECGPPFMSYGLEFLVIKIKGQSFMLHQIRKLVGLSIALIRNLTDNSILQKIDIPKAPGLGLMLEELHYDWYNKKFGTDGIHDPLTWTEYDDVIETFKKEKICENIAKTEREEKSMLQWLETLPHHSYDVRDAGPPTKLPPKQTISTSDDSESINTSDNSEAVSTNDNSEAVNTNDKSEASGDSPKLDNSNIDSSNNDVKIVNKCNNSVPSQPESTSVICNNSQETEIKCES</sequence>
<dbReference type="PANTHER" id="PTHR11142:SF4">
    <property type="entry name" value="PSEUDOURIDYLATE SYNTHASE 1 HOMOLOG"/>
    <property type="match status" value="1"/>
</dbReference>
<proteinExistence type="inferred from homology"/>
<comment type="function">
    <text evidence="10">Pseudouridylate synthase that catalyzes pseudouridylation of tRNAs and mRNAs. Acts on positions 27/28 in the anticodon stem and also positions 34 and 36 in the anticodon of an intron containing tRNA. Also catalyzes pseudouridylation of mRNAs: mediates pseudouridylation of mRNAs with the consensus sequence 5'-UGUAG-3'. Acts as a regulator of pre-mRNA splicing by mediating pseudouridylation of pre-mRNAs at locations associated with alternatively spliced regions. Pseudouridylation of pre-mRNAs near splice sites directly regulates mRNA splicing and mRNA 3'-end processing. Involved in regulation of nuclear receptor activity through pseudouridylation of SRA1 mRNA.</text>
</comment>
<gene>
    <name evidence="22" type="primary">Pus1</name>
    <name evidence="22" type="ORF">CEXT_145991</name>
</gene>
<feature type="domain" description="Pseudouridine synthase I TruA alpha/beta" evidence="21">
    <location>
        <begin position="229"/>
        <end position="308"/>
    </location>
</feature>
<evidence type="ECO:0000259" key="21">
    <source>
        <dbReference type="Pfam" id="PF01416"/>
    </source>
</evidence>
<comment type="caution">
    <text evidence="22">The sequence shown here is derived from an EMBL/GenBank/DDBJ whole genome shotgun (WGS) entry which is preliminary data.</text>
</comment>
<dbReference type="EMBL" id="BPLR01004349">
    <property type="protein sequence ID" value="GIX94215.1"/>
    <property type="molecule type" value="Genomic_DNA"/>
</dbReference>
<keyword evidence="23" id="KW-1185">Reference proteome</keyword>
<dbReference type="CDD" id="cd02568">
    <property type="entry name" value="PseudoU_synth_PUS1_PUS2"/>
    <property type="match status" value="1"/>
</dbReference>
<dbReference type="GO" id="GO:0006397">
    <property type="term" value="P:mRNA processing"/>
    <property type="evidence" value="ECO:0007669"/>
    <property type="project" value="UniProtKB-KW"/>
</dbReference>
<dbReference type="Proteomes" id="UP001054945">
    <property type="component" value="Unassembled WGS sequence"/>
</dbReference>
<dbReference type="FunFam" id="3.30.70.660:FF:000002">
    <property type="entry name" value="tRNA pseudouridine synthase"/>
    <property type="match status" value="1"/>
</dbReference>
<evidence type="ECO:0000256" key="9">
    <source>
        <dbReference type="ARBA" id="ARBA00052184"/>
    </source>
</evidence>
<evidence type="ECO:0000256" key="20">
    <source>
        <dbReference type="SAM" id="MobiDB-lite"/>
    </source>
</evidence>
<evidence type="ECO:0000256" key="3">
    <source>
        <dbReference type="ARBA" id="ARBA00009375"/>
    </source>
</evidence>
<protein>
    <recommendedName>
        <fullName evidence="13">Pseudouridylate synthase 1 homolog</fullName>
        <ecNumber evidence="12">5.4.99.12</ecNumber>
    </recommendedName>
    <alternativeName>
        <fullName evidence="14">tRNA pseudouridine synthase 1</fullName>
    </alternativeName>
    <alternativeName>
        <fullName evidence="17">tRNA pseudouridine(38-40) synthase</fullName>
    </alternativeName>
    <alternativeName>
        <fullName evidence="15">tRNA pseudouridylate synthase I</fullName>
    </alternativeName>
    <alternativeName>
        <fullName evidence="16">tRNA-uridine isomerase I</fullName>
    </alternativeName>
</protein>
<dbReference type="Gene3D" id="3.30.70.660">
    <property type="entry name" value="Pseudouridine synthase I, catalytic domain, C-terminal subdomain"/>
    <property type="match status" value="1"/>
</dbReference>
<comment type="catalytic activity">
    <reaction evidence="9">
        <text>uridine(38/39/40) in tRNA = pseudouridine(38/39/40) in tRNA</text>
        <dbReference type="Rhea" id="RHEA:22376"/>
        <dbReference type="Rhea" id="RHEA-COMP:10085"/>
        <dbReference type="Rhea" id="RHEA-COMP:10087"/>
        <dbReference type="ChEBI" id="CHEBI:65314"/>
        <dbReference type="ChEBI" id="CHEBI:65315"/>
        <dbReference type="EC" id="5.4.99.12"/>
    </reaction>
</comment>
<reference evidence="22 23" key="1">
    <citation type="submission" date="2021-06" db="EMBL/GenBank/DDBJ databases">
        <title>Caerostris extrusa draft genome.</title>
        <authorList>
            <person name="Kono N."/>
            <person name="Arakawa K."/>
        </authorList>
    </citation>
    <scope>NUCLEOTIDE SEQUENCE [LARGE SCALE GENOMIC DNA]</scope>
</reference>
<dbReference type="PANTHER" id="PTHR11142">
    <property type="entry name" value="PSEUDOURIDYLATE SYNTHASE"/>
    <property type="match status" value="1"/>
</dbReference>
<evidence type="ECO:0000256" key="11">
    <source>
        <dbReference type="ARBA" id="ARBA00064589"/>
    </source>
</evidence>
<organism evidence="22 23">
    <name type="scientific">Caerostris extrusa</name>
    <name type="common">Bark spider</name>
    <name type="synonym">Caerostris bankana</name>
    <dbReference type="NCBI Taxonomy" id="172846"/>
    <lineage>
        <taxon>Eukaryota</taxon>
        <taxon>Metazoa</taxon>
        <taxon>Ecdysozoa</taxon>
        <taxon>Arthropoda</taxon>
        <taxon>Chelicerata</taxon>
        <taxon>Arachnida</taxon>
        <taxon>Araneae</taxon>
        <taxon>Araneomorphae</taxon>
        <taxon>Entelegynae</taxon>
        <taxon>Araneoidea</taxon>
        <taxon>Araneidae</taxon>
        <taxon>Caerostris</taxon>
    </lineage>
</organism>
<dbReference type="GO" id="GO:1990481">
    <property type="term" value="P:mRNA pseudouridine synthesis"/>
    <property type="evidence" value="ECO:0007669"/>
    <property type="project" value="TreeGrafter"/>
</dbReference>
<accession>A0AAV4PC92</accession>
<dbReference type="InterPro" id="IPR041708">
    <property type="entry name" value="PUS1/PUS2-like"/>
</dbReference>
<keyword evidence="7" id="KW-0539">Nucleus</keyword>
<dbReference type="GO" id="GO:0003723">
    <property type="term" value="F:RNA binding"/>
    <property type="evidence" value="ECO:0007669"/>
    <property type="project" value="InterPro"/>
</dbReference>
<dbReference type="FunFam" id="3.30.70.580:FF:000002">
    <property type="entry name" value="tRNA pseudouridine synthase"/>
    <property type="match status" value="1"/>
</dbReference>
<evidence type="ECO:0000313" key="23">
    <source>
        <dbReference type="Proteomes" id="UP001054945"/>
    </source>
</evidence>
<dbReference type="SUPFAM" id="SSF55120">
    <property type="entry name" value="Pseudouridine synthase"/>
    <property type="match status" value="1"/>
</dbReference>
<dbReference type="Pfam" id="PF01416">
    <property type="entry name" value="PseudoU_synth_1"/>
    <property type="match status" value="1"/>
</dbReference>
<evidence type="ECO:0000256" key="13">
    <source>
        <dbReference type="ARBA" id="ARBA00068582"/>
    </source>
</evidence>
<dbReference type="NCBIfam" id="TIGR00071">
    <property type="entry name" value="hisT_truA"/>
    <property type="match status" value="1"/>
</dbReference>
<dbReference type="InterPro" id="IPR020095">
    <property type="entry name" value="PsdUridine_synth_TruA_C"/>
</dbReference>
<evidence type="ECO:0000256" key="18">
    <source>
        <dbReference type="PIRSR" id="PIRSR641708-1"/>
    </source>
</evidence>
<dbReference type="InterPro" id="IPR020103">
    <property type="entry name" value="PsdUridine_synth_cat_dom_sf"/>
</dbReference>
<dbReference type="Gene3D" id="3.30.70.580">
    <property type="entry name" value="Pseudouridine synthase I, catalytic domain, N-terminal subdomain"/>
    <property type="match status" value="1"/>
</dbReference>
<evidence type="ECO:0000256" key="2">
    <source>
        <dbReference type="ARBA" id="ARBA00004123"/>
    </source>
</evidence>
<dbReference type="EC" id="5.4.99.12" evidence="12"/>
<dbReference type="GO" id="GO:0031119">
    <property type="term" value="P:tRNA pseudouridine synthesis"/>
    <property type="evidence" value="ECO:0007669"/>
    <property type="project" value="InterPro"/>
</dbReference>
<keyword evidence="5" id="KW-0819">tRNA processing</keyword>
<keyword evidence="6" id="KW-0413">Isomerase</keyword>
<comment type="catalytic activity">
    <reaction evidence="1">
        <text>a uridine in mRNA = a pseudouridine in mRNA</text>
        <dbReference type="Rhea" id="RHEA:56644"/>
        <dbReference type="Rhea" id="RHEA-COMP:14658"/>
        <dbReference type="Rhea" id="RHEA-COMP:14659"/>
        <dbReference type="ChEBI" id="CHEBI:65314"/>
        <dbReference type="ChEBI" id="CHEBI:65315"/>
    </reaction>
</comment>
<dbReference type="InterPro" id="IPR020097">
    <property type="entry name" value="PsdUridine_synth_TruA_a/b_dom"/>
</dbReference>
<comment type="catalytic activity">
    <reaction evidence="8">
        <text>a uridine in tRNA = a pseudouridine in tRNA</text>
        <dbReference type="Rhea" id="RHEA:54572"/>
        <dbReference type="Rhea" id="RHEA-COMP:13339"/>
        <dbReference type="Rhea" id="RHEA-COMP:13934"/>
        <dbReference type="ChEBI" id="CHEBI:65314"/>
        <dbReference type="ChEBI" id="CHEBI:65315"/>
    </reaction>
</comment>
<feature type="compositionally biased region" description="Low complexity" evidence="20">
    <location>
        <begin position="445"/>
        <end position="455"/>
    </location>
</feature>
<evidence type="ECO:0000256" key="1">
    <source>
        <dbReference type="ARBA" id="ARBA00001166"/>
    </source>
</evidence>
<feature type="region of interest" description="Disordered" evidence="20">
    <location>
        <begin position="384"/>
        <end position="489"/>
    </location>
</feature>
<evidence type="ECO:0000256" key="8">
    <source>
        <dbReference type="ARBA" id="ARBA00036943"/>
    </source>
</evidence>
<evidence type="ECO:0000256" key="12">
    <source>
        <dbReference type="ARBA" id="ARBA00066509"/>
    </source>
</evidence>
<feature type="active site" description="Nucleophile" evidence="18">
    <location>
        <position position="137"/>
    </location>
</feature>
<name>A0AAV4PC92_CAEEX</name>
<evidence type="ECO:0000256" key="15">
    <source>
        <dbReference type="ARBA" id="ARBA00079087"/>
    </source>
</evidence>
<evidence type="ECO:0000256" key="6">
    <source>
        <dbReference type="ARBA" id="ARBA00023235"/>
    </source>
</evidence>
<comment type="subunit">
    <text evidence="11">Monomer. Forms a complex with RARG and the SRA1 RNA in the nucleus.</text>
</comment>
<dbReference type="InterPro" id="IPR001406">
    <property type="entry name" value="PsdUridine_synth_TruA"/>
</dbReference>